<dbReference type="AlphaFoldDB" id="A0A222GAC3"/>
<proteinExistence type="predicted"/>
<evidence type="ECO:0000313" key="3">
    <source>
        <dbReference type="Proteomes" id="UP000202259"/>
    </source>
</evidence>
<name>A0A222GAC3_9GAMM</name>
<dbReference type="OrthoDB" id="767859at2"/>
<dbReference type="RefSeq" id="WP_081151672.1">
    <property type="nucleotide sequence ID" value="NZ_CP020465.1"/>
</dbReference>
<dbReference type="EMBL" id="CP020465">
    <property type="protein sequence ID" value="ASP48334.1"/>
    <property type="molecule type" value="Genomic_DNA"/>
</dbReference>
<reference evidence="2 3" key="1">
    <citation type="submission" date="2017-08" db="EMBL/GenBank/DDBJ databases">
        <title>Complete genome of Colwellia sp. NB097-1, a psychrophile bacterium ioslated from Bering Sea.</title>
        <authorList>
            <person name="Chen X."/>
        </authorList>
    </citation>
    <scope>NUCLEOTIDE SEQUENCE [LARGE SCALE GENOMIC DNA]</scope>
    <source>
        <strain evidence="2 3">NB097-1</strain>
    </source>
</reference>
<dbReference type="KEGG" id="cber:B5D82_11505"/>
<accession>A0A222GAC3</accession>
<organism evidence="2 3">
    <name type="scientific">Cognaticolwellia beringensis</name>
    <dbReference type="NCBI Taxonomy" id="1967665"/>
    <lineage>
        <taxon>Bacteria</taxon>
        <taxon>Pseudomonadati</taxon>
        <taxon>Pseudomonadota</taxon>
        <taxon>Gammaproteobacteria</taxon>
        <taxon>Alteromonadales</taxon>
        <taxon>Colwelliaceae</taxon>
        <taxon>Cognaticolwellia</taxon>
    </lineage>
</organism>
<keyword evidence="3" id="KW-1185">Reference proteome</keyword>
<feature type="signal peptide" evidence="1">
    <location>
        <begin position="1"/>
        <end position="24"/>
    </location>
</feature>
<dbReference type="Proteomes" id="UP000202259">
    <property type="component" value="Chromosome"/>
</dbReference>
<sequence length="136" mass="15697">MQKYLRFIIIPILCFTGFLQSSIAAEDYTINTDKILVTVVLKHQQDKSLSELQKKMDENRFWQSFPPKGMEIDSWYVMMGLGQVITLKVAPKDLRTLNLAIEKSAWGIFETNIYPTYEFKGIAQSIKAKKALEDNE</sequence>
<keyword evidence="1" id="KW-0732">Signal</keyword>
<evidence type="ECO:0000256" key="1">
    <source>
        <dbReference type="SAM" id="SignalP"/>
    </source>
</evidence>
<protein>
    <submittedName>
        <fullName evidence="2">Uncharacterized protein</fullName>
    </submittedName>
</protein>
<gene>
    <name evidence="2" type="ORF">B5D82_11505</name>
</gene>
<feature type="chain" id="PRO_5012488369" evidence="1">
    <location>
        <begin position="25"/>
        <end position="136"/>
    </location>
</feature>
<evidence type="ECO:0000313" key="2">
    <source>
        <dbReference type="EMBL" id="ASP48334.1"/>
    </source>
</evidence>